<feature type="chain" id="PRO_5012688796" description="Bulb-type lectin domain-containing protein" evidence="1">
    <location>
        <begin position="21"/>
        <end position="146"/>
    </location>
</feature>
<dbReference type="AlphaFoldDB" id="A0A1Y2ATY8"/>
<sequence length="146" mass="15458">MPSLTVLVLVALSGIQGALAQTSHQDTIKGDSFKNCLQPYYSAPPCAKLNPAGTSQLLMQPDGNAVIYSVWYATNCNQGRGCVSPIWSLSFRVQDGRFVLSTTPDLSGQVVWGTKAGSVAGTQLCMQNDSNLVLYDGATPVWASGN</sequence>
<accession>A0A1Y2ATY8</accession>
<keyword evidence="1" id="KW-0732">Signal</keyword>
<evidence type="ECO:0000313" key="2">
    <source>
        <dbReference type="EMBL" id="ORY26012.1"/>
    </source>
</evidence>
<proteinExistence type="predicted"/>
<feature type="signal peptide" evidence="1">
    <location>
        <begin position="1"/>
        <end position="20"/>
    </location>
</feature>
<gene>
    <name evidence="2" type="ORF">BCR33DRAFT_726565</name>
</gene>
<dbReference type="OrthoDB" id="1884773at2759"/>
<evidence type="ECO:0000313" key="3">
    <source>
        <dbReference type="Proteomes" id="UP000193642"/>
    </source>
</evidence>
<dbReference type="Proteomes" id="UP000193642">
    <property type="component" value="Unassembled WGS sequence"/>
</dbReference>
<reference evidence="2 3" key="1">
    <citation type="submission" date="2016-07" db="EMBL/GenBank/DDBJ databases">
        <title>Pervasive Adenine N6-methylation of Active Genes in Fungi.</title>
        <authorList>
            <consortium name="DOE Joint Genome Institute"/>
            <person name="Mondo S.J."/>
            <person name="Dannebaum R.O."/>
            <person name="Kuo R.C."/>
            <person name="Labutti K."/>
            <person name="Haridas S."/>
            <person name="Kuo A."/>
            <person name="Salamov A."/>
            <person name="Ahrendt S.R."/>
            <person name="Lipzen A."/>
            <person name="Sullivan W."/>
            <person name="Andreopoulos W.B."/>
            <person name="Clum A."/>
            <person name="Lindquist E."/>
            <person name="Daum C."/>
            <person name="Ramamoorthy G.K."/>
            <person name="Gryganskyi A."/>
            <person name="Culley D."/>
            <person name="Magnuson J.K."/>
            <person name="James T.Y."/>
            <person name="O'Malley M.A."/>
            <person name="Stajich J.E."/>
            <person name="Spatafora J.W."/>
            <person name="Visel A."/>
            <person name="Grigoriev I.V."/>
        </authorList>
    </citation>
    <scope>NUCLEOTIDE SEQUENCE [LARGE SCALE GENOMIC DNA]</scope>
    <source>
        <strain evidence="2 3">JEL800</strain>
    </source>
</reference>
<dbReference type="EMBL" id="MCGO01000120">
    <property type="protein sequence ID" value="ORY26012.1"/>
    <property type="molecule type" value="Genomic_DNA"/>
</dbReference>
<dbReference type="InterPro" id="IPR036426">
    <property type="entry name" value="Bulb-type_lectin_dom_sf"/>
</dbReference>
<keyword evidence="3" id="KW-1185">Reference proteome</keyword>
<evidence type="ECO:0008006" key="4">
    <source>
        <dbReference type="Google" id="ProtNLM"/>
    </source>
</evidence>
<comment type="caution">
    <text evidence="2">The sequence shown here is derived from an EMBL/GenBank/DDBJ whole genome shotgun (WGS) entry which is preliminary data.</text>
</comment>
<dbReference type="SUPFAM" id="SSF51110">
    <property type="entry name" value="alpha-D-mannose-specific plant lectins"/>
    <property type="match status" value="1"/>
</dbReference>
<protein>
    <recommendedName>
        <fullName evidence="4">Bulb-type lectin domain-containing protein</fullName>
    </recommendedName>
</protein>
<name>A0A1Y2ATY8_9FUNG</name>
<evidence type="ECO:0000256" key="1">
    <source>
        <dbReference type="SAM" id="SignalP"/>
    </source>
</evidence>
<organism evidence="2 3">
    <name type="scientific">Rhizoclosmatium globosum</name>
    <dbReference type="NCBI Taxonomy" id="329046"/>
    <lineage>
        <taxon>Eukaryota</taxon>
        <taxon>Fungi</taxon>
        <taxon>Fungi incertae sedis</taxon>
        <taxon>Chytridiomycota</taxon>
        <taxon>Chytridiomycota incertae sedis</taxon>
        <taxon>Chytridiomycetes</taxon>
        <taxon>Chytridiales</taxon>
        <taxon>Chytriomycetaceae</taxon>
        <taxon>Rhizoclosmatium</taxon>
    </lineage>
</organism>
<dbReference type="Gene3D" id="2.90.10.10">
    <property type="entry name" value="Bulb-type lectin domain"/>
    <property type="match status" value="2"/>
</dbReference>